<dbReference type="SUPFAM" id="SSF49464">
    <property type="entry name" value="Carboxypeptidase regulatory domain-like"/>
    <property type="match status" value="1"/>
</dbReference>
<evidence type="ECO:0000259" key="11">
    <source>
        <dbReference type="Pfam" id="PF00593"/>
    </source>
</evidence>
<evidence type="ECO:0000313" key="14">
    <source>
        <dbReference type="Proteomes" id="UP000092967"/>
    </source>
</evidence>
<evidence type="ECO:0000256" key="3">
    <source>
        <dbReference type="ARBA" id="ARBA00022452"/>
    </source>
</evidence>
<dbReference type="Gene3D" id="2.40.170.20">
    <property type="entry name" value="TonB-dependent receptor, beta-barrel domain"/>
    <property type="match status" value="1"/>
</dbReference>
<dbReference type="GO" id="GO:0044718">
    <property type="term" value="P:siderophore transmembrane transport"/>
    <property type="evidence" value="ECO:0007669"/>
    <property type="project" value="TreeGrafter"/>
</dbReference>
<sequence>MKSIIISFLIFTTAIVHAQQSYLNGKVVSNGNPILANLTIKENNKTISTNLNGEYSLKTKPGIYTIIVSAVGYKNQETKLMFSNNDIRTLNFELKEDILGLDKVVVTATRGYLNRKKAPVIVTVTDAKVLEATQAVSLSEGLNFQPGLRMETNCQNCGTSEVKMNGLGGSYSQILIDSRPIFSALNSVYGLDQIPANIIKQIEVVRGGGSALYGSNAIAGTINIITKDPSENSFAIGSNLALIDGNTQDKTITFNGTVINEDYDTGIALFGMKRNRGAYDADNDGFTEITEMENTSFGLKAFTRPTNRKKITAEFNANNEYRRGGNNLHLLPFLADVTEQIESTVVSGGLTYEYLSPNKKDNYSVYASTSVSKNKNFYGGLAGNTPTEENIKESIEGFGKSKDITFVTGTQYAHKFDKFLNNTGTFTGGIEYKYNDIDDRKENPAFIPILQTTHILGIYAQQEWVINNKLRVLGGLRGDIHNLAEEFVVFNPRANILYSINKNLRWRTSYAKGFRAPQIYGEDVHAGLAAGEISRIRNADGLKSETSHSFLTSLDWTKELTNGDFSLVTELFYTKLNNAFALEQGTQTAPDSGIFEWIRSNSTGAKVYGANIELKYAPNIKWLFQAGGTLQRSLYNDKVEWSEDELDQATKRFNKTPNVYANFVATYAPTKTFQNNLSGVFTGPMYVQHLAGFIPKDKLEKSPSFFELNWKSSYRFFIDDHKHTYFEVSGGIQNIFNAYQKDFDQGVDRDVTYIYGPQRPRTFFVGLKFGI</sequence>
<proteinExistence type="inferred from homology"/>
<comment type="similarity">
    <text evidence="8 9">Belongs to the TonB-dependent receptor family.</text>
</comment>
<gene>
    <name evidence="13" type="ORF">AXE80_12765</name>
</gene>
<organism evidence="13 14">
    <name type="scientific">Wenyingzhuangia fucanilytica</name>
    <dbReference type="NCBI Taxonomy" id="1790137"/>
    <lineage>
        <taxon>Bacteria</taxon>
        <taxon>Pseudomonadati</taxon>
        <taxon>Bacteroidota</taxon>
        <taxon>Flavobacteriia</taxon>
        <taxon>Flavobacteriales</taxon>
        <taxon>Flavobacteriaceae</taxon>
        <taxon>Wenyingzhuangia</taxon>
    </lineage>
</organism>
<evidence type="ECO:0000256" key="1">
    <source>
        <dbReference type="ARBA" id="ARBA00004571"/>
    </source>
</evidence>
<evidence type="ECO:0000256" key="6">
    <source>
        <dbReference type="ARBA" id="ARBA00023136"/>
    </source>
</evidence>
<feature type="domain" description="TonB-dependent receptor-like beta-barrel" evidence="11">
    <location>
        <begin position="304"/>
        <end position="735"/>
    </location>
</feature>
<dbReference type="PROSITE" id="PS52016">
    <property type="entry name" value="TONB_DEPENDENT_REC_3"/>
    <property type="match status" value="1"/>
</dbReference>
<reference evidence="13 14" key="1">
    <citation type="submission" date="2016-02" db="EMBL/GenBank/DDBJ databases">
        <authorList>
            <person name="Wen L."/>
            <person name="He K."/>
            <person name="Yang H."/>
        </authorList>
    </citation>
    <scope>NUCLEOTIDE SEQUENCE [LARGE SCALE GENOMIC DNA]</scope>
    <source>
        <strain evidence="13 14">CZ1127</strain>
    </source>
</reference>
<accession>A0A1B1Y8K2</accession>
<evidence type="ECO:0000256" key="9">
    <source>
        <dbReference type="RuleBase" id="RU003357"/>
    </source>
</evidence>
<dbReference type="STRING" id="1790137.AXE80_12765"/>
<evidence type="ECO:0000256" key="7">
    <source>
        <dbReference type="ARBA" id="ARBA00023237"/>
    </source>
</evidence>
<dbReference type="InterPro" id="IPR000531">
    <property type="entry name" value="Beta-barrel_TonB"/>
</dbReference>
<keyword evidence="5 9" id="KW-0798">TonB box</keyword>
<feature type="chain" id="PRO_5008532596" evidence="10">
    <location>
        <begin position="19"/>
        <end position="771"/>
    </location>
</feature>
<dbReference type="GO" id="GO:0015344">
    <property type="term" value="F:siderophore uptake transmembrane transporter activity"/>
    <property type="evidence" value="ECO:0007669"/>
    <property type="project" value="TreeGrafter"/>
</dbReference>
<evidence type="ECO:0000256" key="2">
    <source>
        <dbReference type="ARBA" id="ARBA00022448"/>
    </source>
</evidence>
<keyword evidence="4 8" id="KW-0812">Transmembrane</keyword>
<dbReference type="RefSeq" id="WP_068827974.1">
    <property type="nucleotide sequence ID" value="NZ_CP014224.1"/>
</dbReference>
<dbReference type="Proteomes" id="UP000092967">
    <property type="component" value="Chromosome"/>
</dbReference>
<keyword evidence="7 8" id="KW-0998">Cell outer membrane</keyword>
<dbReference type="InterPro" id="IPR036942">
    <property type="entry name" value="Beta-barrel_TonB_sf"/>
</dbReference>
<name>A0A1B1Y8K2_9FLAO</name>
<keyword evidence="6 8" id="KW-0472">Membrane</keyword>
<dbReference type="PANTHER" id="PTHR30069">
    <property type="entry name" value="TONB-DEPENDENT OUTER MEMBRANE RECEPTOR"/>
    <property type="match status" value="1"/>
</dbReference>
<evidence type="ECO:0000256" key="10">
    <source>
        <dbReference type="SAM" id="SignalP"/>
    </source>
</evidence>
<dbReference type="PANTHER" id="PTHR30069:SF57">
    <property type="entry name" value="TONB-DEPENDENT RECEPTOR"/>
    <property type="match status" value="1"/>
</dbReference>
<dbReference type="InterPro" id="IPR037066">
    <property type="entry name" value="Plug_dom_sf"/>
</dbReference>
<dbReference type="Pfam" id="PF07715">
    <property type="entry name" value="Plug"/>
    <property type="match status" value="1"/>
</dbReference>
<evidence type="ECO:0000256" key="4">
    <source>
        <dbReference type="ARBA" id="ARBA00022692"/>
    </source>
</evidence>
<keyword evidence="3 8" id="KW-1134">Transmembrane beta strand</keyword>
<dbReference type="Gene3D" id="2.170.130.10">
    <property type="entry name" value="TonB-dependent receptor, plug domain"/>
    <property type="match status" value="1"/>
</dbReference>
<dbReference type="KEGG" id="wfu:AXE80_12765"/>
<dbReference type="OrthoDB" id="1109239at2"/>
<dbReference type="InterPro" id="IPR008969">
    <property type="entry name" value="CarboxyPept-like_regulatory"/>
</dbReference>
<keyword evidence="2 8" id="KW-0813">Transport</keyword>
<feature type="domain" description="TonB-dependent receptor plug" evidence="12">
    <location>
        <begin position="116"/>
        <end position="221"/>
    </location>
</feature>
<evidence type="ECO:0000256" key="8">
    <source>
        <dbReference type="PROSITE-ProRule" id="PRU01360"/>
    </source>
</evidence>
<dbReference type="AlphaFoldDB" id="A0A1B1Y8K2"/>
<evidence type="ECO:0000259" key="12">
    <source>
        <dbReference type="Pfam" id="PF07715"/>
    </source>
</evidence>
<keyword evidence="10" id="KW-0732">Signal</keyword>
<feature type="signal peptide" evidence="10">
    <location>
        <begin position="1"/>
        <end position="18"/>
    </location>
</feature>
<comment type="subcellular location">
    <subcellularLocation>
        <location evidence="1 8">Cell outer membrane</location>
        <topology evidence="1 8">Multi-pass membrane protein</topology>
    </subcellularLocation>
</comment>
<dbReference type="SUPFAM" id="SSF56935">
    <property type="entry name" value="Porins"/>
    <property type="match status" value="1"/>
</dbReference>
<dbReference type="EMBL" id="CP014224">
    <property type="protein sequence ID" value="ANW97103.1"/>
    <property type="molecule type" value="Genomic_DNA"/>
</dbReference>
<evidence type="ECO:0000256" key="5">
    <source>
        <dbReference type="ARBA" id="ARBA00023077"/>
    </source>
</evidence>
<dbReference type="Gene3D" id="2.60.40.1120">
    <property type="entry name" value="Carboxypeptidase-like, regulatory domain"/>
    <property type="match status" value="1"/>
</dbReference>
<protein>
    <submittedName>
        <fullName evidence="13">Colicin I receptor</fullName>
    </submittedName>
</protein>
<evidence type="ECO:0000313" key="13">
    <source>
        <dbReference type="EMBL" id="ANW97103.1"/>
    </source>
</evidence>
<dbReference type="Pfam" id="PF00593">
    <property type="entry name" value="TonB_dep_Rec_b-barrel"/>
    <property type="match status" value="1"/>
</dbReference>
<keyword evidence="13" id="KW-0675">Receptor</keyword>
<keyword evidence="14" id="KW-1185">Reference proteome</keyword>
<dbReference type="GO" id="GO:0009279">
    <property type="term" value="C:cell outer membrane"/>
    <property type="evidence" value="ECO:0007669"/>
    <property type="project" value="UniProtKB-SubCell"/>
</dbReference>
<dbReference type="Pfam" id="PF13715">
    <property type="entry name" value="CarbopepD_reg_2"/>
    <property type="match status" value="1"/>
</dbReference>
<dbReference type="InterPro" id="IPR039426">
    <property type="entry name" value="TonB-dep_rcpt-like"/>
</dbReference>
<dbReference type="InterPro" id="IPR012910">
    <property type="entry name" value="Plug_dom"/>
</dbReference>